<gene>
    <name evidence="4" type="ORF">C4541_05820</name>
</gene>
<evidence type="ECO:0000256" key="3">
    <source>
        <dbReference type="PROSITE-ProRule" id="PRU00339"/>
    </source>
</evidence>
<organism evidence="4 5">
    <name type="scientific">Candidatus Auribacter fodinae</name>
    <dbReference type="NCBI Taxonomy" id="2093366"/>
    <lineage>
        <taxon>Bacteria</taxon>
        <taxon>Pseudomonadati</taxon>
        <taxon>Candidatus Auribacterota</taxon>
        <taxon>Candidatus Auribacteria</taxon>
        <taxon>Candidatus Auribacterales</taxon>
        <taxon>Candidatus Auribacteraceae</taxon>
        <taxon>Candidatus Auribacter</taxon>
    </lineage>
</organism>
<dbReference type="PANTHER" id="PTHR45586">
    <property type="entry name" value="TPR REPEAT-CONTAINING PROTEIN PA4667"/>
    <property type="match status" value="1"/>
</dbReference>
<dbReference type="Pfam" id="PF13432">
    <property type="entry name" value="TPR_16"/>
    <property type="match status" value="1"/>
</dbReference>
<dbReference type="SUPFAM" id="SSF56935">
    <property type="entry name" value="Porins"/>
    <property type="match status" value="1"/>
</dbReference>
<reference evidence="4 5" key="1">
    <citation type="journal article" date="2017" name="ISME J.">
        <title>Energy and carbon metabolisms in a deep terrestrial subsurface fluid microbial community.</title>
        <authorList>
            <person name="Momper L."/>
            <person name="Jungbluth S.P."/>
            <person name="Lee M.D."/>
            <person name="Amend J.P."/>
        </authorList>
    </citation>
    <scope>NUCLEOTIDE SEQUENCE [LARGE SCALE GENOMIC DNA]</scope>
    <source>
        <strain evidence="4">SURF_26</strain>
    </source>
</reference>
<proteinExistence type="predicted"/>
<dbReference type="Gene3D" id="1.25.40.10">
    <property type="entry name" value="Tetratricopeptide repeat domain"/>
    <property type="match status" value="5"/>
</dbReference>
<evidence type="ECO:0000313" key="5">
    <source>
        <dbReference type="Proteomes" id="UP000266426"/>
    </source>
</evidence>
<dbReference type="InterPro" id="IPR019734">
    <property type="entry name" value="TPR_rpt"/>
</dbReference>
<dbReference type="InterPro" id="IPR011250">
    <property type="entry name" value="OMP/PagP_B-barrel"/>
</dbReference>
<comment type="caution">
    <text evidence="4">The sequence shown here is derived from an EMBL/GenBank/DDBJ whole genome shotgun (WGS) entry which is preliminary data.</text>
</comment>
<dbReference type="EMBL" id="QZJZ01000047">
    <property type="protein sequence ID" value="RJP59541.1"/>
    <property type="molecule type" value="Genomic_DNA"/>
</dbReference>
<dbReference type="SUPFAM" id="SSF56925">
    <property type="entry name" value="OMPA-like"/>
    <property type="match status" value="1"/>
</dbReference>
<evidence type="ECO:0000256" key="2">
    <source>
        <dbReference type="ARBA" id="ARBA00022803"/>
    </source>
</evidence>
<feature type="repeat" description="TPR" evidence="3">
    <location>
        <begin position="644"/>
        <end position="677"/>
    </location>
</feature>
<evidence type="ECO:0000313" key="4">
    <source>
        <dbReference type="EMBL" id="RJP59541.1"/>
    </source>
</evidence>
<evidence type="ECO:0000256" key="1">
    <source>
        <dbReference type="ARBA" id="ARBA00022737"/>
    </source>
</evidence>
<dbReference type="Proteomes" id="UP000266426">
    <property type="component" value="Unassembled WGS sequence"/>
</dbReference>
<dbReference type="SUPFAM" id="SSF48452">
    <property type="entry name" value="TPR-like"/>
    <property type="match status" value="4"/>
</dbReference>
<dbReference type="PANTHER" id="PTHR45586:SF1">
    <property type="entry name" value="LIPOPOLYSACCHARIDE ASSEMBLY PROTEIN B"/>
    <property type="match status" value="1"/>
</dbReference>
<keyword evidence="1" id="KW-0677">Repeat</keyword>
<dbReference type="InterPro" id="IPR011990">
    <property type="entry name" value="TPR-like_helical_dom_sf"/>
</dbReference>
<dbReference type="AlphaFoldDB" id="A0A3A4RD97"/>
<accession>A0A3A4RD97</accession>
<protein>
    <recommendedName>
        <fullName evidence="6">Tetratricopeptide repeat protein</fullName>
    </recommendedName>
</protein>
<feature type="repeat" description="TPR" evidence="3">
    <location>
        <begin position="610"/>
        <end position="643"/>
    </location>
</feature>
<keyword evidence="2 3" id="KW-0802">TPR repeat</keyword>
<name>A0A3A4RD97_9BACT</name>
<dbReference type="Pfam" id="PF14559">
    <property type="entry name" value="TPR_19"/>
    <property type="match status" value="2"/>
</dbReference>
<dbReference type="SMART" id="SM00028">
    <property type="entry name" value="TPR"/>
    <property type="match status" value="11"/>
</dbReference>
<sequence>MKLDVWKVLLFFTTILLAAYRIYPSHMEIASLLERSGKYTMALEEYNNAIDQDGRKEALANIAQLNELLGSVDTTLALYEQISASKPYDYNTHKNLSRLYQWNSMPDKSLAEYERFAEVLEHNIDCMPEAEKYLLELYTKIRALYSAHGGRAWLKIAAITEKMKVLDKNNPAYYIDLIDIYLRLKNGERAIEIANLAFAKFNDSIDVLEKAGWCAVCTSQDDMAQTVYTRLIELDNTNPEYWYNIFAVTQRLNAIPDIKSFHNHILTHCPKIPDLYLSCARLYQKLKFNKYALNMYELLLAMSPGDKNILEEYAFLNIAEGDTDTALQALIEYERLYGMDMTIIEQMLGIYLERKDYSQAQKQIDRLIAQFPSKRELLALKANIYEWDNDPANAASAYEQLLVHEPENETLAHTIFELYAWSGNTERALYYIENMITANPDNEKLRVQALDLYYAQIDTPRIELTVRELYRINPNNPRYIREMASLFAQKLLYMDAFLLYEELDDGSAEDTALLEQLAWLSETLGFKTESLRYYQRLYESGSRSPAVMESIVRLLIERKDYRNAISFSEQLNGSVSDAMELSITEAMIELGQYEEAEAVLNRLLDRDASVPALSMLGSLLYTKKDYDRAISVYEQIHAKQPRNADIILTLASLYLDRKEYGTAIEYYTDYLKIKPDDTEIAYTIASLYEAIGDTGKMRAWLYKIMDVFFKEPIPNPKHFAMRARTLQKLNNIPAAISYYQQALHSDGSLDLWRDYIDCLVSHNLIHRAENAISAAPDDIRNDRLVMRTLAQIYTELENYNAALAIYDKLHAQYPDDPDILADMAYVFLRKGRWDKSLKMYQDILRTTDKQWARRKEIEDETESLIKEYAPSLRTGLLLIKEIKKNTQVYSSQSSIYLRHDLALRAGMAKYYFYDRDNPVLPPVHEHLTESTVELNWLVHKYFSINIGPISINHGPEDIYTVNAGVTYDNRTDFRCDLNLSWHDKLLDTRQAVVYGGKTDHIDLGMNWQVNDALSLMAEGIYSKYIFADSVKREGLSTRPGSRTQLALGADLKLLSDPLVALTYRYFWADSRTDRDYNILLFSMDSKVRTHQFGVRAEKQVNENFSCYGTAFVGNDDERDMFIDNASLFGYEVGAKWHVINNLELVGSYQLLYENGDNAPAARAQYISAYGIISF</sequence>
<dbReference type="InterPro" id="IPR051012">
    <property type="entry name" value="CellSynth/LPSAsmb/PSIAsmb"/>
</dbReference>
<evidence type="ECO:0008006" key="6">
    <source>
        <dbReference type="Google" id="ProtNLM"/>
    </source>
</evidence>
<dbReference type="PROSITE" id="PS50005">
    <property type="entry name" value="TPR"/>
    <property type="match status" value="2"/>
</dbReference>